<reference evidence="3" key="1">
    <citation type="journal article" date="2023" name="Mol. Phylogenet. Evol.">
        <title>Genome-scale phylogeny and comparative genomics of the fungal order Sordariales.</title>
        <authorList>
            <person name="Hensen N."/>
            <person name="Bonometti L."/>
            <person name="Westerberg I."/>
            <person name="Brannstrom I.O."/>
            <person name="Guillou S."/>
            <person name="Cros-Aarteil S."/>
            <person name="Calhoun S."/>
            <person name="Haridas S."/>
            <person name="Kuo A."/>
            <person name="Mondo S."/>
            <person name="Pangilinan J."/>
            <person name="Riley R."/>
            <person name="LaButti K."/>
            <person name="Andreopoulos B."/>
            <person name="Lipzen A."/>
            <person name="Chen C."/>
            <person name="Yan M."/>
            <person name="Daum C."/>
            <person name="Ng V."/>
            <person name="Clum A."/>
            <person name="Steindorff A."/>
            <person name="Ohm R.A."/>
            <person name="Martin F."/>
            <person name="Silar P."/>
            <person name="Natvig D.O."/>
            <person name="Lalanne C."/>
            <person name="Gautier V."/>
            <person name="Ament-Velasquez S.L."/>
            <person name="Kruys A."/>
            <person name="Hutchinson M.I."/>
            <person name="Powell A.J."/>
            <person name="Barry K."/>
            <person name="Miller A.N."/>
            <person name="Grigoriev I.V."/>
            <person name="Debuchy R."/>
            <person name="Gladieux P."/>
            <person name="Hiltunen Thoren M."/>
            <person name="Johannesson H."/>
        </authorList>
    </citation>
    <scope>NUCLEOTIDE SEQUENCE</scope>
    <source>
        <strain evidence="3">CBS 141.50</strain>
    </source>
</reference>
<feature type="region of interest" description="Disordered" evidence="1">
    <location>
        <begin position="45"/>
        <end position="76"/>
    </location>
</feature>
<keyword evidence="4" id="KW-1185">Reference proteome</keyword>
<feature type="region of interest" description="Disordered" evidence="1">
    <location>
        <begin position="166"/>
        <end position="216"/>
    </location>
</feature>
<feature type="transmembrane region" description="Helical" evidence="2">
    <location>
        <begin position="83"/>
        <end position="107"/>
    </location>
</feature>
<protein>
    <submittedName>
        <fullName evidence="3">Uncharacterized protein</fullName>
    </submittedName>
</protein>
<evidence type="ECO:0000256" key="2">
    <source>
        <dbReference type="SAM" id="Phobius"/>
    </source>
</evidence>
<dbReference type="AlphaFoldDB" id="A0AAN6V1L6"/>
<sequence length="216" mass="22935">MANLEVTVAPAAQPLFARTRVVTQTITRPSTTIVAVVTLGDAPQPDPTVTSIIPPPPPPPAATTTTTLAPAPSTSSPLTPQQLGALLGSILGFAFVAFCICCCLTIHRRRLRYYRSRRRGSYSSSSGSSDDMTESEVVRVQTRVYSGGGLNPAWNVPFTGRGGGVTMSSSPTSGTTTTTSGPWTTVPPPVRFPPTTRQAGYSQSREQQIRGVRRFL</sequence>
<organism evidence="3 4">
    <name type="scientific">Dichotomopilus funicola</name>
    <dbReference type="NCBI Taxonomy" id="1934379"/>
    <lineage>
        <taxon>Eukaryota</taxon>
        <taxon>Fungi</taxon>
        <taxon>Dikarya</taxon>
        <taxon>Ascomycota</taxon>
        <taxon>Pezizomycotina</taxon>
        <taxon>Sordariomycetes</taxon>
        <taxon>Sordariomycetidae</taxon>
        <taxon>Sordariales</taxon>
        <taxon>Chaetomiaceae</taxon>
        <taxon>Dichotomopilus</taxon>
    </lineage>
</organism>
<evidence type="ECO:0000313" key="3">
    <source>
        <dbReference type="EMBL" id="KAK4143177.1"/>
    </source>
</evidence>
<proteinExistence type="predicted"/>
<feature type="compositionally biased region" description="Low complexity" evidence="1">
    <location>
        <begin position="62"/>
        <end position="76"/>
    </location>
</feature>
<gene>
    <name evidence="3" type="ORF">C8A04DRAFT_29196</name>
</gene>
<keyword evidence="2" id="KW-1133">Transmembrane helix</keyword>
<evidence type="ECO:0000256" key="1">
    <source>
        <dbReference type="SAM" id="MobiDB-lite"/>
    </source>
</evidence>
<keyword evidence="2" id="KW-0812">Transmembrane</keyword>
<dbReference type="EMBL" id="MU853589">
    <property type="protein sequence ID" value="KAK4143177.1"/>
    <property type="molecule type" value="Genomic_DNA"/>
</dbReference>
<evidence type="ECO:0000313" key="4">
    <source>
        <dbReference type="Proteomes" id="UP001302676"/>
    </source>
</evidence>
<feature type="compositionally biased region" description="Low complexity" evidence="1">
    <location>
        <begin position="166"/>
        <end position="184"/>
    </location>
</feature>
<comment type="caution">
    <text evidence="3">The sequence shown here is derived from an EMBL/GenBank/DDBJ whole genome shotgun (WGS) entry which is preliminary data.</text>
</comment>
<dbReference type="Proteomes" id="UP001302676">
    <property type="component" value="Unassembled WGS sequence"/>
</dbReference>
<accession>A0AAN6V1L6</accession>
<reference evidence="3" key="2">
    <citation type="submission" date="2023-05" db="EMBL/GenBank/DDBJ databases">
        <authorList>
            <consortium name="Lawrence Berkeley National Laboratory"/>
            <person name="Steindorff A."/>
            <person name="Hensen N."/>
            <person name="Bonometti L."/>
            <person name="Westerberg I."/>
            <person name="Brannstrom I.O."/>
            <person name="Guillou S."/>
            <person name="Cros-Aarteil S."/>
            <person name="Calhoun S."/>
            <person name="Haridas S."/>
            <person name="Kuo A."/>
            <person name="Mondo S."/>
            <person name="Pangilinan J."/>
            <person name="Riley R."/>
            <person name="Labutti K."/>
            <person name="Andreopoulos B."/>
            <person name="Lipzen A."/>
            <person name="Chen C."/>
            <person name="Yanf M."/>
            <person name="Daum C."/>
            <person name="Ng V."/>
            <person name="Clum A."/>
            <person name="Ohm R."/>
            <person name="Martin F."/>
            <person name="Silar P."/>
            <person name="Natvig D."/>
            <person name="Lalanne C."/>
            <person name="Gautier V."/>
            <person name="Ament-Velasquez S.L."/>
            <person name="Kruys A."/>
            <person name="Hutchinson M.I."/>
            <person name="Powell A.J."/>
            <person name="Barry K."/>
            <person name="Miller A.N."/>
            <person name="Grigoriev I.V."/>
            <person name="Debuchy R."/>
            <person name="Gladieux P."/>
            <person name="Thoren M.H."/>
            <person name="Johannesson H."/>
        </authorList>
    </citation>
    <scope>NUCLEOTIDE SEQUENCE</scope>
    <source>
        <strain evidence="3">CBS 141.50</strain>
    </source>
</reference>
<dbReference type="RefSeq" id="XP_062636548.1">
    <property type="nucleotide sequence ID" value="XM_062780919.1"/>
</dbReference>
<dbReference type="GeneID" id="87817532"/>
<name>A0AAN6V1L6_9PEZI</name>
<keyword evidence="2" id="KW-0472">Membrane</keyword>